<keyword evidence="1" id="KW-0812">Transmembrane</keyword>
<evidence type="ECO:0000313" key="2">
    <source>
        <dbReference type="EMBL" id="UUV22002.1"/>
    </source>
</evidence>
<evidence type="ECO:0000256" key="1">
    <source>
        <dbReference type="SAM" id="Phobius"/>
    </source>
</evidence>
<feature type="transmembrane region" description="Helical" evidence="1">
    <location>
        <begin position="7"/>
        <end position="28"/>
    </location>
</feature>
<keyword evidence="3" id="KW-1185">Reference proteome</keyword>
<reference evidence="2 3" key="1">
    <citation type="submission" date="2022-08" db="EMBL/GenBank/DDBJ databases">
        <title>Myroides zhujiangensis sp. nov., a novel bacterium isolated from sediment in the Pearl River Estuary.</title>
        <authorList>
            <person name="Cui L."/>
        </authorList>
    </citation>
    <scope>NUCLEOTIDE SEQUENCE [LARGE SCALE GENOMIC DNA]</scope>
    <source>
        <strain evidence="2 3">SCSIO 72103</strain>
    </source>
</reference>
<dbReference type="RefSeq" id="WP_257499920.1">
    <property type="nucleotide sequence ID" value="NZ_CP102382.1"/>
</dbReference>
<dbReference type="Proteomes" id="UP001317001">
    <property type="component" value="Chromosome"/>
</dbReference>
<keyword evidence="1" id="KW-1133">Transmembrane helix</keyword>
<proteinExistence type="predicted"/>
<dbReference type="EMBL" id="CP102382">
    <property type="protein sequence ID" value="UUV22002.1"/>
    <property type="molecule type" value="Genomic_DNA"/>
</dbReference>
<sequence length="63" mass="7038">MKKITSHLLLFGVSLLCPAILIVGNYYITGSEKSAQKEISVPLKIDSLKNNTHRIVNEMPIEK</sequence>
<keyword evidence="1" id="KW-0472">Membrane</keyword>
<evidence type="ECO:0000313" key="3">
    <source>
        <dbReference type="Proteomes" id="UP001317001"/>
    </source>
</evidence>
<organism evidence="2 3">
    <name type="scientific">Paenimyroides aestuarii</name>
    <dbReference type="NCBI Taxonomy" id="2968490"/>
    <lineage>
        <taxon>Bacteria</taxon>
        <taxon>Pseudomonadati</taxon>
        <taxon>Bacteroidota</taxon>
        <taxon>Flavobacteriia</taxon>
        <taxon>Flavobacteriales</taxon>
        <taxon>Flavobacteriaceae</taxon>
        <taxon>Paenimyroides</taxon>
    </lineage>
</organism>
<accession>A0ABY5NUD7</accession>
<protein>
    <submittedName>
        <fullName evidence="2">Uncharacterized protein</fullName>
    </submittedName>
</protein>
<name>A0ABY5NUD7_9FLAO</name>
<gene>
    <name evidence="2" type="ORF">NPX36_02860</name>
</gene>